<dbReference type="InterPro" id="IPR013430">
    <property type="entry name" value="Toxin_antidote_HigA"/>
</dbReference>
<dbReference type="Gene3D" id="1.10.260.40">
    <property type="entry name" value="lambda repressor-like DNA-binding domains"/>
    <property type="match status" value="1"/>
</dbReference>
<evidence type="ECO:0000313" key="3">
    <source>
        <dbReference type="EMBL" id="RNI33621.1"/>
    </source>
</evidence>
<dbReference type="SMART" id="SM00530">
    <property type="entry name" value="HTH_XRE"/>
    <property type="match status" value="1"/>
</dbReference>
<dbReference type="InterPro" id="IPR001387">
    <property type="entry name" value="Cro/C1-type_HTH"/>
</dbReference>
<sequence>MMNEQLKVELELLTSPGDDIVEMLEHLEMPQLTFAQCIDVSLTEVQNIISGKEAITANTASKLEKVFGISSKYWLNREKNYRIKLLEINQKIDGTI</sequence>
<name>A0A3M9N768_9BACT</name>
<dbReference type="Proteomes" id="UP000267223">
    <property type="component" value="Unassembled WGS sequence"/>
</dbReference>
<feature type="domain" description="HTH cro/C1-type" evidence="2">
    <location>
        <begin position="20"/>
        <end position="74"/>
    </location>
</feature>
<reference evidence="3 4" key="1">
    <citation type="submission" date="2018-11" db="EMBL/GenBank/DDBJ databases">
        <title>Draft genome sequence of Ferruginibacter sp. BO-59.</title>
        <authorList>
            <person name="Im W.T."/>
        </authorList>
    </citation>
    <scope>NUCLEOTIDE SEQUENCE [LARGE SCALE GENOMIC DNA]</scope>
    <source>
        <strain evidence="3 4">BO-59</strain>
    </source>
</reference>
<keyword evidence="1" id="KW-0238">DNA-binding</keyword>
<proteinExistence type="predicted"/>
<evidence type="ECO:0000259" key="2">
    <source>
        <dbReference type="PROSITE" id="PS50943"/>
    </source>
</evidence>
<dbReference type="OrthoDB" id="9796786at2"/>
<dbReference type="GO" id="GO:0003677">
    <property type="term" value="F:DNA binding"/>
    <property type="evidence" value="ECO:0007669"/>
    <property type="project" value="UniProtKB-KW"/>
</dbReference>
<dbReference type="Pfam" id="PF01381">
    <property type="entry name" value="HTH_3"/>
    <property type="match status" value="1"/>
</dbReference>
<evidence type="ECO:0000313" key="4">
    <source>
        <dbReference type="Proteomes" id="UP000267223"/>
    </source>
</evidence>
<accession>A0A3M9N768</accession>
<dbReference type="PROSITE" id="PS50943">
    <property type="entry name" value="HTH_CROC1"/>
    <property type="match status" value="1"/>
</dbReference>
<dbReference type="PANTHER" id="PTHR36924:SF1">
    <property type="entry name" value="ANTITOXIN HIGA-1"/>
    <property type="match status" value="1"/>
</dbReference>
<dbReference type="PANTHER" id="PTHR36924">
    <property type="entry name" value="ANTITOXIN HIGA-1"/>
    <property type="match status" value="1"/>
</dbReference>
<comment type="caution">
    <text evidence="3">The sequence shown here is derived from an EMBL/GenBank/DDBJ whole genome shotgun (WGS) entry which is preliminary data.</text>
</comment>
<dbReference type="NCBIfam" id="TIGR02607">
    <property type="entry name" value="antidote_HigA"/>
    <property type="match status" value="1"/>
</dbReference>
<dbReference type="RefSeq" id="WP_148041976.1">
    <property type="nucleotide sequence ID" value="NZ_RJJR01000018.1"/>
</dbReference>
<dbReference type="SUPFAM" id="SSF47413">
    <property type="entry name" value="lambda repressor-like DNA-binding domains"/>
    <property type="match status" value="1"/>
</dbReference>
<evidence type="ECO:0000256" key="1">
    <source>
        <dbReference type="ARBA" id="ARBA00023125"/>
    </source>
</evidence>
<protein>
    <submittedName>
        <fullName evidence="3">Addiction module antidote protein, HigA family</fullName>
    </submittedName>
</protein>
<dbReference type="InterPro" id="IPR010982">
    <property type="entry name" value="Lambda_DNA-bd_dom_sf"/>
</dbReference>
<keyword evidence="4" id="KW-1185">Reference proteome</keyword>
<organism evidence="3 4">
    <name type="scientific">Hanamia caeni</name>
    <dbReference type="NCBI Taxonomy" id="2294116"/>
    <lineage>
        <taxon>Bacteria</taxon>
        <taxon>Pseudomonadati</taxon>
        <taxon>Bacteroidota</taxon>
        <taxon>Chitinophagia</taxon>
        <taxon>Chitinophagales</taxon>
        <taxon>Chitinophagaceae</taxon>
        <taxon>Hanamia</taxon>
    </lineage>
</organism>
<dbReference type="AlphaFoldDB" id="A0A3M9N768"/>
<gene>
    <name evidence="3" type="primary">higA</name>
    <name evidence="3" type="ORF">EFY79_18550</name>
</gene>
<dbReference type="CDD" id="cd00093">
    <property type="entry name" value="HTH_XRE"/>
    <property type="match status" value="1"/>
</dbReference>
<dbReference type="EMBL" id="RJJR01000018">
    <property type="protein sequence ID" value="RNI33621.1"/>
    <property type="molecule type" value="Genomic_DNA"/>
</dbReference>